<keyword evidence="1" id="KW-1133">Transmembrane helix</keyword>
<name>A0A5C3LVW4_9AGAR</name>
<gene>
    <name evidence="2" type="ORF">BDQ12DRAFT_157479</name>
</gene>
<organism evidence="2 3">
    <name type="scientific">Crucibulum laeve</name>
    <dbReference type="NCBI Taxonomy" id="68775"/>
    <lineage>
        <taxon>Eukaryota</taxon>
        <taxon>Fungi</taxon>
        <taxon>Dikarya</taxon>
        <taxon>Basidiomycota</taxon>
        <taxon>Agaricomycotina</taxon>
        <taxon>Agaricomycetes</taxon>
        <taxon>Agaricomycetidae</taxon>
        <taxon>Agaricales</taxon>
        <taxon>Agaricineae</taxon>
        <taxon>Nidulariaceae</taxon>
        <taxon>Crucibulum</taxon>
    </lineage>
</organism>
<sequence>MLQHSNTESISFRLTIYIRVPSQPNFVSRRLSGVSSLVEAELLVAIHLPTPVYKPSFTPPPVQRGTNLIASLCLFSFWIYVFLSMIWIYSRPRSSLCHTRLDIPPLSLF</sequence>
<evidence type="ECO:0000313" key="2">
    <source>
        <dbReference type="EMBL" id="TFK37379.1"/>
    </source>
</evidence>
<feature type="transmembrane region" description="Helical" evidence="1">
    <location>
        <begin position="68"/>
        <end position="90"/>
    </location>
</feature>
<accession>A0A5C3LVW4</accession>
<dbReference type="AlphaFoldDB" id="A0A5C3LVW4"/>
<dbReference type="EMBL" id="ML213608">
    <property type="protein sequence ID" value="TFK37379.1"/>
    <property type="molecule type" value="Genomic_DNA"/>
</dbReference>
<dbReference type="Proteomes" id="UP000308652">
    <property type="component" value="Unassembled WGS sequence"/>
</dbReference>
<evidence type="ECO:0000313" key="3">
    <source>
        <dbReference type="Proteomes" id="UP000308652"/>
    </source>
</evidence>
<keyword evidence="1" id="KW-0812">Transmembrane</keyword>
<protein>
    <submittedName>
        <fullName evidence="2">Uncharacterized protein</fullName>
    </submittedName>
</protein>
<evidence type="ECO:0000256" key="1">
    <source>
        <dbReference type="SAM" id="Phobius"/>
    </source>
</evidence>
<keyword evidence="1" id="KW-0472">Membrane</keyword>
<reference evidence="2 3" key="1">
    <citation type="journal article" date="2019" name="Nat. Ecol. Evol.">
        <title>Megaphylogeny resolves global patterns of mushroom evolution.</title>
        <authorList>
            <person name="Varga T."/>
            <person name="Krizsan K."/>
            <person name="Foldi C."/>
            <person name="Dima B."/>
            <person name="Sanchez-Garcia M."/>
            <person name="Sanchez-Ramirez S."/>
            <person name="Szollosi G.J."/>
            <person name="Szarkandi J.G."/>
            <person name="Papp V."/>
            <person name="Albert L."/>
            <person name="Andreopoulos W."/>
            <person name="Angelini C."/>
            <person name="Antonin V."/>
            <person name="Barry K.W."/>
            <person name="Bougher N.L."/>
            <person name="Buchanan P."/>
            <person name="Buyck B."/>
            <person name="Bense V."/>
            <person name="Catcheside P."/>
            <person name="Chovatia M."/>
            <person name="Cooper J."/>
            <person name="Damon W."/>
            <person name="Desjardin D."/>
            <person name="Finy P."/>
            <person name="Geml J."/>
            <person name="Haridas S."/>
            <person name="Hughes K."/>
            <person name="Justo A."/>
            <person name="Karasinski D."/>
            <person name="Kautmanova I."/>
            <person name="Kiss B."/>
            <person name="Kocsube S."/>
            <person name="Kotiranta H."/>
            <person name="LaButti K.M."/>
            <person name="Lechner B.E."/>
            <person name="Liimatainen K."/>
            <person name="Lipzen A."/>
            <person name="Lukacs Z."/>
            <person name="Mihaltcheva S."/>
            <person name="Morgado L.N."/>
            <person name="Niskanen T."/>
            <person name="Noordeloos M.E."/>
            <person name="Ohm R.A."/>
            <person name="Ortiz-Santana B."/>
            <person name="Ovrebo C."/>
            <person name="Racz N."/>
            <person name="Riley R."/>
            <person name="Savchenko A."/>
            <person name="Shiryaev A."/>
            <person name="Soop K."/>
            <person name="Spirin V."/>
            <person name="Szebenyi C."/>
            <person name="Tomsovsky M."/>
            <person name="Tulloss R.E."/>
            <person name="Uehling J."/>
            <person name="Grigoriev I.V."/>
            <person name="Vagvolgyi C."/>
            <person name="Papp T."/>
            <person name="Martin F.M."/>
            <person name="Miettinen O."/>
            <person name="Hibbett D.S."/>
            <person name="Nagy L.G."/>
        </authorList>
    </citation>
    <scope>NUCLEOTIDE SEQUENCE [LARGE SCALE GENOMIC DNA]</scope>
    <source>
        <strain evidence="2 3">CBS 166.37</strain>
    </source>
</reference>
<proteinExistence type="predicted"/>
<keyword evidence="3" id="KW-1185">Reference proteome</keyword>